<dbReference type="STRING" id="77586.A0A0D9WG98"/>
<dbReference type="AlphaFoldDB" id="A0A0D9WG98"/>
<dbReference type="HOGENOM" id="CLU_054590_8_0_1"/>
<dbReference type="SUPFAM" id="SSF53474">
    <property type="entry name" value="alpha/beta-Hydrolases"/>
    <property type="match status" value="1"/>
</dbReference>
<evidence type="ECO:0000313" key="5">
    <source>
        <dbReference type="Proteomes" id="UP000032180"/>
    </source>
</evidence>
<dbReference type="PANTHER" id="PTHR17630:SF89">
    <property type="entry name" value="OS05G0400200 PROTEIN"/>
    <property type="match status" value="1"/>
</dbReference>
<evidence type="ECO:0000259" key="3">
    <source>
        <dbReference type="Pfam" id="PF01738"/>
    </source>
</evidence>
<feature type="region of interest" description="Disordered" evidence="1">
    <location>
        <begin position="35"/>
        <end position="65"/>
    </location>
</feature>
<name>A0A0D9WG98_9ORYZ</name>
<proteinExistence type="predicted"/>
<dbReference type="InterPro" id="IPR029058">
    <property type="entry name" value="AB_hydrolase_fold"/>
</dbReference>
<dbReference type="Proteomes" id="UP000032180">
    <property type="component" value="Chromosome 5"/>
</dbReference>
<dbReference type="InterPro" id="IPR002925">
    <property type="entry name" value="Dienelactn_hydro"/>
</dbReference>
<dbReference type="GO" id="GO:0016787">
    <property type="term" value="F:hydrolase activity"/>
    <property type="evidence" value="ECO:0007669"/>
    <property type="project" value="InterPro"/>
</dbReference>
<reference evidence="5" key="2">
    <citation type="submission" date="2013-12" db="EMBL/GenBank/DDBJ databases">
        <authorList>
            <person name="Yu Y."/>
            <person name="Lee S."/>
            <person name="de Baynast K."/>
            <person name="Wissotski M."/>
            <person name="Liu L."/>
            <person name="Talag J."/>
            <person name="Goicoechea J."/>
            <person name="Angelova A."/>
            <person name="Jetty R."/>
            <person name="Kudrna D."/>
            <person name="Golser W."/>
            <person name="Rivera L."/>
            <person name="Zhang J."/>
            <person name="Wing R."/>
        </authorList>
    </citation>
    <scope>NUCLEOTIDE SEQUENCE</scope>
</reference>
<keyword evidence="2" id="KW-0732">Signal</keyword>
<sequence length="311" mass="33864">MGANAGISTSTLLRSCLLVALAVVAVSWLESAEENNVDMSMSPSPSPAPLRSQKKLPCLQNPPNMTEMTGGQAGEVVHDYGGLTVYVTGSRRSGHAVILVSDYYGQCVHGRGQFPSTKLRQIADKVAMRGYYVVVPDLMKGDPYTDDRQFEEELGMIYICSVLLLVVMQVEAAENTKPLIAALKKDGMRSIGVGGYCWGGKVAVELSKTKEPQAVAISHPALVVEGDMKDVKCAIEILGGELDTISPPEIIKKLEDAFDQNKAVDHFVKIFPKAPHGFACRYNSSDPFSVKTAEEARVDMVSWFDKYMKKP</sequence>
<accession>A0A0D9WG98</accession>
<feature type="domain" description="Dienelactone hydrolase" evidence="3">
    <location>
        <begin position="85"/>
        <end position="307"/>
    </location>
</feature>
<feature type="chain" id="PRO_5002348745" description="Dienelactone hydrolase domain-containing protein" evidence="2">
    <location>
        <begin position="33"/>
        <end position="311"/>
    </location>
</feature>
<protein>
    <recommendedName>
        <fullName evidence="3">Dienelactone hydrolase domain-containing protein</fullName>
    </recommendedName>
</protein>
<dbReference type="PANTHER" id="PTHR17630">
    <property type="entry name" value="DIENELACTONE HYDROLASE"/>
    <property type="match status" value="1"/>
</dbReference>
<dbReference type="EnsemblPlants" id="LPERR05G12420.1">
    <property type="protein sequence ID" value="LPERR05G12420.1"/>
    <property type="gene ID" value="LPERR05G12420"/>
</dbReference>
<evidence type="ECO:0000256" key="2">
    <source>
        <dbReference type="SAM" id="SignalP"/>
    </source>
</evidence>
<evidence type="ECO:0000256" key="1">
    <source>
        <dbReference type="SAM" id="MobiDB-lite"/>
    </source>
</evidence>
<dbReference type="Pfam" id="PF01738">
    <property type="entry name" value="DLH"/>
    <property type="match status" value="1"/>
</dbReference>
<keyword evidence="5" id="KW-1185">Reference proteome</keyword>
<dbReference type="Gramene" id="LPERR05G12420.1">
    <property type="protein sequence ID" value="LPERR05G12420.1"/>
    <property type="gene ID" value="LPERR05G12420"/>
</dbReference>
<feature type="signal peptide" evidence="2">
    <location>
        <begin position="1"/>
        <end position="32"/>
    </location>
</feature>
<reference evidence="4" key="3">
    <citation type="submission" date="2015-04" db="UniProtKB">
        <authorList>
            <consortium name="EnsemblPlants"/>
        </authorList>
    </citation>
    <scope>IDENTIFICATION</scope>
</reference>
<reference evidence="4 5" key="1">
    <citation type="submission" date="2012-08" db="EMBL/GenBank/DDBJ databases">
        <title>Oryza genome evolution.</title>
        <authorList>
            <person name="Wing R.A."/>
        </authorList>
    </citation>
    <scope>NUCLEOTIDE SEQUENCE</scope>
</reference>
<organism evidence="4 5">
    <name type="scientific">Leersia perrieri</name>
    <dbReference type="NCBI Taxonomy" id="77586"/>
    <lineage>
        <taxon>Eukaryota</taxon>
        <taxon>Viridiplantae</taxon>
        <taxon>Streptophyta</taxon>
        <taxon>Embryophyta</taxon>
        <taxon>Tracheophyta</taxon>
        <taxon>Spermatophyta</taxon>
        <taxon>Magnoliopsida</taxon>
        <taxon>Liliopsida</taxon>
        <taxon>Poales</taxon>
        <taxon>Poaceae</taxon>
        <taxon>BOP clade</taxon>
        <taxon>Oryzoideae</taxon>
        <taxon>Oryzeae</taxon>
        <taxon>Oryzinae</taxon>
        <taxon>Leersia</taxon>
    </lineage>
</organism>
<dbReference type="eggNOG" id="KOG3043">
    <property type="taxonomic scope" value="Eukaryota"/>
</dbReference>
<evidence type="ECO:0000313" key="4">
    <source>
        <dbReference type="EnsemblPlants" id="LPERR05G12420.1"/>
    </source>
</evidence>
<dbReference type="Gene3D" id="3.40.50.1820">
    <property type="entry name" value="alpha/beta hydrolase"/>
    <property type="match status" value="1"/>
</dbReference>